<evidence type="ECO:0000313" key="3">
    <source>
        <dbReference type="EMBL" id="QLG45522.1"/>
    </source>
</evidence>
<evidence type="ECO:0000259" key="2">
    <source>
        <dbReference type="Pfam" id="PF12680"/>
    </source>
</evidence>
<evidence type="ECO:0000256" key="1">
    <source>
        <dbReference type="SAM" id="SignalP"/>
    </source>
</evidence>
<protein>
    <submittedName>
        <fullName evidence="3">Nuclear transport factor 2 family protein</fullName>
    </submittedName>
</protein>
<dbReference type="Gene3D" id="3.10.450.50">
    <property type="match status" value="1"/>
</dbReference>
<feature type="domain" description="SnoaL-like" evidence="2">
    <location>
        <begin position="26"/>
        <end position="126"/>
    </location>
</feature>
<dbReference type="Proteomes" id="UP000509302">
    <property type="component" value="Chromosome"/>
</dbReference>
<dbReference type="InterPro" id="IPR037401">
    <property type="entry name" value="SnoaL-like"/>
</dbReference>
<accession>A0A7H9AQ10</accession>
<name>A0A7H9AQ10_9FLAO</name>
<gene>
    <name evidence="3" type="ORF">HYG79_09245</name>
</gene>
<dbReference type="AlphaFoldDB" id="A0A7H9AQ10"/>
<feature type="signal peptide" evidence="1">
    <location>
        <begin position="1"/>
        <end position="20"/>
    </location>
</feature>
<feature type="chain" id="PRO_5028942132" evidence="1">
    <location>
        <begin position="21"/>
        <end position="133"/>
    </location>
</feature>
<proteinExistence type="predicted"/>
<sequence length="133" mass="15170">MKSLSTVILLIIITSSNAQMTPEEVVQKQLETYNNLDIEGFMSVIGANIKIYDFETGKTTVDGYDQCKNVYDALFKSSPKLHSRILTRTVFDNKIIDHEYITGRKGSNTPLELVLIYEVNHEKITKITVLRKE</sequence>
<keyword evidence="4" id="KW-1185">Reference proteome</keyword>
<dbReference type="KEGG" id="cagg:HYG79_09245"/>
<dbReference type="RefSeq" id="WP_179241810.1">
    <property type="nucleotide sequence ID" value="NZ_CP058595.1"/>
</dbReference>
<organism evidence="3 4">
    <name type="scientific">Costertonia aggregata</name>
    <dbReference type="NCBI Taxonomy" id="343403"/>
    <lineage>
        <taxon>Bacteria</taxon>
        <taxon>Pseudomonadati</taxon>
        <taxon>Bacteroidota</taxon>
        <taxon>Flavobacteriia</taxon>
        <taxon>Flavobacteriales</taxon>
        <taxon>Flavobacteriaceae</taxon>
        <taxon>Costertonia</taxon>
    </lineage>
</organism>
<dbReference type="InterPro" id="IPR032710">
    <property type="entry name" value="NTF2-like_dom_sf"/>
</dbReference>
<keyword evidence="1" id="KW-0732">Signal</keyword>
<dbReference type="Pfam" id="PF12680">
    <property type="entry name" value="SnoaL_2"/>
    <property type="match status" value="1"/>
</dbReference>
<evidence type="ECO:0000313" key="4">
    <source>
        <dbReference type="Proteomes" id="UP000509302"/>
    </source>
</evidence>
<dbReference type="SUPFAM" id="SSF54427">
    <property type="entry name" value="NTF2-like"/>
    <property type="match status" value="1"/>
</dbReference>
<reference evidence="3 4" key="1">
    <citation type="journal article" date="2006" name="Int. J. Syst. Evol. Microbiol.">
        <title>Costertonia aggregata gen. nov., sp. nov., a mesophilic marine bacterium of the family Flavobacteriaceae, isolated from a mature biofilm.</title>
        <authorList>
            <person name="Kwon K.K."/>
            <person name="Lee Y.K."/>
            <person name="Lee H.K."/>
        </authorList>
    </citation>
    <scope>NUCLEOTIDE SEQUENCE [LARGE SCALE GENOMIC DNA]</scope>
    <source>
        <strain evidence="3 4">KCCM 42265</strain>
    </source>
</reference>
<dbReference type="EMBL" id="CP058595">
    <property type="protein sequence ID" value="QLG45522.1"/>
    <property type="molecule type" value="Genomic_DNA"/>
</dbReference>